<accession>A0AAV6ZB20</accession>
<dbReference type="InterPro" id="IPR013935">
    <property type="entry name" value="Trs120_TRAPPC9"/>
</dbReference>
<feature type="non-terminal residue" evidence="1">
    <location>
        <position position="1"/>
    </location>
</feature>
<organism evidence="1 2">
    <name type="scientific">Engystomops pustulosus</name>
    <name type="common">Tungara frog</name>
    <name type="synonym">Physalaemus pustulosus</name>
    <dbReference type="NCBI Taxonomy" id="76066"/>
    <lineage>
        <taxon>Eukaryota</taxon>
        <taxon>Metazoa</taxon>
        <taxon>Chordata</taxon>
        <taxon>Craniata</taxon>
        <taxon>Vertebrata</taxon>
        <taxon>Euteleostomi</taxon>
        <taxon>Amphibia</taxon>
        <taxon>Batrachia</taxon>
        <taxon>Anura</taxon>
        <taxon>Neobatrachia</taxon>
        <taxon>Hyloidea</taxon>
        <taxon>Leptodactylidae</taxon>
        <taxon>Leiuperinae</taxon>
        <taxon>Engystomops</taxon>
    </lineage>
</organism>
<dbReference type="EMBL" id="WNYA01001013">
    <property type="protein sequence ID" value="KAG8546604.1"/>
    <property type="molecule type" value="Genomic_DNA"/>
</dbReference>
<name>A0AAV6ZB20_ENGPU</name>
<proteinExistence type="predicted"/>
<keyword evidence="2" id="KW-1185">Reference proteome</keyword>
<protein>
    <submittedName>
        <fullName evidence="1">Uncharacterized protein</fullName>
    </submittedName>
</protein>
<comment type="caution">
    <text evidence="1">The sequence shown here is derived from an EMBL/GenBank/DDBJ whole genome shotgun (WGS) entry which is preliminary data.</text>
</comment>
<dbReference type="Proteomes" id="UP000824782">
    <property type="component" value="Unassembled WGS sequence"/>
</dbReference>
<dbReference type="AlphaFoldDB" id="A0AAV6ZB20"/>
<sequence length="104" mass="11655">EKKDVAQSLESYTSKCAGTMEPIHLPEGLTLPPVPFTKLPIVRSVKLLNLPVILRPQKVKNLLGQKLSTKSPFIYSPIIAHNRSEEKNKKIGVQWAVLLNHSYV</sequence>
<dbReference type="PANTHER" id="PTHR21512">
    <property type="entry name" value="TRAFFICKING PROTEIN PARTICLE COMPLEX SUBUNIT 9"/>
    <property type="match status" value="1"/>
</dbReference>
<dbReference type="GO" id="GO:0005802">
    <property type="term" value="C:trans-Golgi network"/>
    <property type="evidence" value="ECO:0007669"/>
    <property type="project" value="TreeGrafter"/>
</dbReference>
<gene>
    <name evidence="1" type="ORF">GDO81_018512</name>
</gene>
<evidence type="ECO:0000313" key="2">
    <source>
        <dbReference type="Proteomes" id="UP000824782"/>
    </source>
</evidence>
<reference evidence="1" key="1">
    <citation type="thesis" date="2020" institute="ProQuest LLC" country="789 East Eisenhower Parkway, Ann Arbor, MI, USA">
        <title>Comparative Genomics and Chromosome Evolution.</title>
        <authorList>
            <person name="Mudd A.B."/>
        </authorList>
    </citation>
    <scope>NUCLEOTIDE SEQUENCE</scope>
    <source>
        <strain evidence="1">237g6f4</strain>
        <tissue evidence="1">Blood</tissue>
    </source>
</reference>
<dbReference type="PANTHER" id="PTHR21512:SF5">
    <property type="entry name" value="TRAFFICKING PROTEIN PARTICLE COMPLEX SUBUNIT 9"/>
    <property type="match status" value="1"/>
</dbReference>
<evidence type="ECO:0000313" key="1">
    <source>
        <dbReference type="EMBL" id="KAG8546604.1"/>
    </source>
</evidence>